<keyword evidence="2" id="KW-1185">Reference proteome</keyword>
<gene>
    <name evidence="1" type="ORF">Sjap_004912</name>
</gene>
<dbReference type="PANTHER" id="PTHR33601:SF22">
    <property type="entry name" value="PROTEIN LITTLE ZIPPER 1"/>
    <property type="match status" value="1"/>
</dbReference>
<dbReference type="Proteomes" id="UP001417504">
    <property type="component" value="Unassembled WGS sequence"/>
</dbReference>
<sequence length="57" mass="6765">MELKNLKLYMENRSIIPKNEKLKKRALLLHEENQALMIPSDERVMTYSNTLQESDCL</sequence>
<dbReference type="EMBL" id="JBBNAE010000002">
    <property type="protein sequence ID" value="KAK9145009.1"/>
    <property type="molecule type" value="Genomic_DNA"/>
</dbReference>
<comment type="caution">
    <text evidence="1">The sequence shown here is derived from an EMBL/GenBank/DDBJ whole genome shotgun (WGS) entry which is preliminary data.</text>
</comment>
<evidence type="ECO:0000313" key="2">
    <source>
        <dbReference type="Proteomes" id="UP001417504"/>
    </source>
</evidence>
<evidence type="ECO:0000313" key="1">
    <source>
        <dbReference type="EMBL" id="KAK9145009.1"/>
    </source>
</evidence>
<accession>A0AAP0K4D8</accession>
<dbReference type="AlphaFoldDB" id="A0AAP0K4D8"/>
<dbReference type="PANTHER" id="PTHR33601">
    <property type="entry name" value="PROTEIN LITTLE ZIPPER 4"/>
    <property type="match status" value="1"/>
</dbReference>
<proteinExistence type="predicted"/>
<reference evidence="1 2" key="1">
    <citation type="submission" date="2024-01" db="EMBL/GenBank/DDBJ databases">
        <title>Genome assemblies of Stephania.</title>
        <authorList>
            <person name="Yang L."/>
        </authorList>
    </citation>
    <scope>NUCLEOTIDE SEQUENCE [LARGE SCALE GENOMIC DNA]</scope>
    <source>
        <strain evidence="1">QJT</strain>
        <tissue evidence="1">Leaf</tissue>
    </source>
</reference>
<dbReference type="InterPro" id="IPR039312">
    <property type="entry name" value="ZPR"/>
</dbReference>
<protein>
    <submittedName>
        <fullName evidence="1">Uncharacterized protein</fullName>
    </submittedName>
</protein>
<name>A0AAP0K4D8_9MAGN</name>
<organism evidence="1 2">
    <name type="scientific">Stephania japonica</name>
    <dbReference type="NCBI Taxonomy" id="461633"/>
    <lineage>
        <taxon>Eukaryota</taxon>
        <taxon>Viridiplantae</taxon>
        <taxon>Streptophyta</taxon>
        <taxon>Embryophyta</taxon>
        <taxon>Tracheophyta</taxon>
        <taxon>Spermatophyta</taxon>
        <taxon>Magnoliopsida</taxon>
        <taxon>Ranunculales</taxon>
        <taxon>Menispermaceae</taxon>
        <taxon>Menispermoideae</taxon>
        <taxon>Cissampelideae</taxon>
        <taxon>Stephania</taxon>
    </lineage>
</organism>